<dbReference type="PROSITE" id="PS01096">
    <property type="entry name" value="PPIC_PPIASE_1"/>
    <property type="match status" value="1"/>
</dbReference>
<dbReference type="InterPro" id="IPR015391">
    <property type="entry name" value="SurA_N"/>
</dbReference>
<comment type="catalytic activity">
    <reaction evidence="7">
        <text>[protein]-peptidylproline (omega=180) = [protein]-peptidylproline (omega=0)</text>
        <dbReference type="Rhea" id="RHEA:16237"/>
        <dbReference type="Rhea" id="RHEA-COMP:10747"/>
        <dbReference type="Rhea" id="RHEA-COMP:10748"/>
        <dbReference type="ChEBI" id="CHEBI:83833"/>
        <dbReference type="ChEBI" id="CHEBI:83834"/>
        <dbReference type="EC" id="5.2.1.8"/>
    </reaction>
</comment>
<comment type="function">
    <text evidence="7">Chaperone involved in the correct folding and assembly of outer membrane proteins. Recognizes specific patterns of aromatic residues and the orientation of their side chains, which are found more frequently in integral outer membrane proteins. May act in both early periplasmic and late outer membrane-associated steps of protein maturation.</text>
</comment>
<keyword evidence="10" id="KW-1185">Reference proteome</keyword>
<dbReference type="GO" id="GO:0042277">
    <property type="term" value="F:peptide binding"/>
    <property type="evidence" value="ECO:0007669"/>
    <property type="project" value="InterPro"/>
</dbReference>
<evidence type="ECO:0000259" key="8">
    <source>
        <dbReference type="PROSITE" id="PS50198"/>
    </source>
</evidence>
<protein>
    <recommendedName>
        <fullName evidence="7">Chaperone SurA</fullName>
    </recommendedName>
    <alternativeName>
        <fullName evidence="7">Peptidyl-prolyl cis-trans isomerase SurA</fullName>
        <shortName evidence="7">PPIase SurA</shortName>
        <ecNumber evidence="7">5.2.1.8</ecNumber>
    </alternativeName>
    <alternativeName>
        <fullName evidence="7">Rotamase SurA</fullName>
    </alternativeName>
</protein>
<feature type="domain" description="PpiC" evidence="8">
    <location>
        <begin position="282"/>
        <end position="381"/>
    </location>
</feature>
<dbReference type="Pfam" id="PF00639">
    <property type="entry name" value="Rotamase"/>
    <property type="match status" value="1"/>
</dbReference>
<dbReference type="GO" id="GO:0006457">
    <property type="term" value="P:protein folding"/>
    <property type="evidence" value="ECO:0007669"/>
    <property type="project" value="UniProtKB-UniRule"/>
</dbReference>
<evidence type="ECO:0000256" key="1">
    <source>
        <dbReference type="ARBA" id="ARBA00022729"/>
    </source>
</evidence>
<dbReference type="Gene3D" id="3.10.50.40">
    <property type="match status" value="2"/>
</dbReference>
<dbReference type="Proteomes" id="UP000235005">
    <property type="component" value="Unassembled WGS sequence"/>
</dbReference>
<dbReference type="InterPro" id="IPR023058">
    <property type="entry name" value="PPIase_PpiC_CS"/>
</dbReference>
<evidence type="ECO:0000256" key="5">
    <source>
        <dbReference type="ARBA" id="ARBA00023186"/>
    </source>
</evidence>
<dbReference type="Pfam" id="PF13616">
    <property type="entry name" value="Rotamase_3"/>
    <property type="match status" value="1"/>
</dbReference>
<dbReference type="GO" id="GO:0050821">
    <property type="term" value="P:protein stabilization"/>
    <property type="evidence" value="ECO:0007669"/>
    <property type="project" value="InterPro"/>
</dbReference>
<name>A0A2N5X150_9GAMM</name>
<dbReference type="AlphaFoldDB" id="A0A2N5X150"/>
<dbReference type="InterPro" id="IPR046357">
    <property type="entry name" value="PPIase_dom_sf"/>
</dbReference>
<dbReference type="PANTHER" id="PTHR47637:SF1">
    <property type="entry name" value="CHAPERONE SURA"/>
    <property type="match status" value="1"/>
</dbReference>
<dbReference type="RefSeq" id="WP_101518359.1">
    <property type="nucleotide sequence ID" value="NZ_PKUS01000018.1"/>
</dbReference>
<dbReference type="OrthoDB" id="14196at2"/>
<organism evidence="9 10">
    <name type="scientific">Pseudohalioglobus lutimaris</name>
    <dbReference type="NCBI Taxonomy" id="1737061"/>
    <lineage>
        <taxon>Bacteria</taxon>
        <taxon>Pseudomonadati</taxon>
        <taxon>Pseudomonadota</taxon>
        <taxon>Gammaproteobacteria</taxon>
        <taxon>Cellvibrionales</taxon>
        <taxon>Halieaceae</taxon>
        <taxon>Pseudohalioglobus</taxon>
    </lineage>
</organism>
<dbReference type="InterPro" id="IPR000297">
    <property type="entry name" value="PPIase_PpiC"/>
</dbReference>
<dbReference type="GO" id="GO:0003755">
    <property type="term" value="F:peptidyl-prolyl cis-trans isomerase activity"/>
    <property type="evidence" value="ECO:0007669"/>
    <property type="project" value="UniProtKB-UniRule"/>
</dbReference>
<gene>
    <name evidence="7" type="primary">surA</name>
    <name evidence="9" type="ORF">C0039_13540</name>
</gene>
<evidence type="ECO:0000256" key="4">
    <source>
        <dbReference type="ARBA" id="ARBA00023110"/>
    </source>
</evidence>
<dbReference type="GO" id="GO:0030288">
    <property type="term" value="C:outer membrane-bounded periplasmic space"/>
    <property type="evidence" value="ECO:0007669"/>
    <property type="project" value="InterPro"/>
</dbReference>
<accession>A0A2N5X150</accession>
<dbReference type="InterPro" id="IPR050280">
    <property type="entry name" value="OMP_Chaperone_SurA"/>
</dbReference>
<reference evidence="9 10" key="1">
    <citation type="submission" date="2018-01" db="EMBL/GenBank/DDBJ databases">
        <title>The draft genome sequence of Halioglobus lutimaris HF004.</title>
        <authorList>
            <person name="Du Z.-J."/>
            <person name="Shi M.-J."/>
        </authorList>
    </citation>
    <scope>NUCLEOTIDE SEQUENCE [LARGE SCALE GENOMIC DNA]</scope>
    <source>
        <strain evidence="9 10">HF004</strain>
    </source>
</reference>
<dbReference type="HAMAP" id="MF_01183">
    <property type="entry name" value="Chaperone_SurA"/>
    <property type="match status" value="1"/>
</dbReference>
<keyword evidence="3 7" id="KW-0574">Periplasm</keyword>
<evidence type="ECO:0000256" key="2">
    <source>
        <dbReference type="ARBA" id="ARBA00022737"/>
    </source>
</evidence>
<dbReference type="Gene3D" id="1.10.4030.10">
    <property type="entry name" value="Porin chaperone SurA, peptide-binding domain"/>
    <property type="match status" value="1"/>
</dbReference>
<evidence type="ECO:0000256" key="6">
    <source>
        <dbReference type="ARBA" id="ARBA00023235"/>
    </source>
</evidence>
<dbReference type="Pfam" id="PF09312">
    <property type="entry name" value="SurA_N"/>
    <property type="match status" value="1"/>
</dbReference>
<dbReference type="SUPFAM" id="SSF109998">
    <property type="entry name" value="Triger factor/SurA peptide-binding domain-like"/>
    <property type="match status" value="1"/>
</dbReference>
<dbReference type="GO" id="GO:0051082">
    <property type="term" value="F:unfolded protein binding"/>
    <property type="evidence" value="ECO:0007669"/>
    <property type="project" value="UniProtKB-UniRule"/>
</dbReference>
<feature type="chain" id="PRO_5015013207" description="Chaperone SurA" evidence="7">
    <location>
        <begin position="25"/>
        <end position="425"/>
    </location>
</feature>
<dbReference type="SUPFAM" id="SSF54534">
    <property type="entry name" value="FKBP-like"/>
    <property type="match status" value="2"/>
</dbReference>
<keyword evidence="4 7" id="KW-0697">Rotamase</keyword>
<keyword evidence="5 7" id="KW-0143">Chaperone</keyword>
<feature type="signal peptide" evidence="7">
    <location>
        <begin position="1"/>
        <end position="24"/>
    </location>
</feature>
<feature type="domain" description="PpiC" evidence="8">
    <location>
        <begin position="175"/>
        <end position="273"/>
    </location>
</feature>
<dbReference type="InterPro" id="IPR023034">
    <property type="entry name" value="PPIase_SurA"/>
</dbReference>
<keyword evidence="2 7" id="KW-0677">Repeat</keyword>
<dbReference type="InterPro" id="IPR027304">
    <property type="entry name" value="Trigger_fact/SurA_dom_sf"/>
</dbReference>
<evidence type="ECO:0000256" key="7">
    <source>
        <dbReference type="HAMAP-Rule" id="MF_01183"/>
    </source>
</evidence>
<keyword evidence="6 7" id="KW-0413">Isomerase</keyword>
<dbReference type="PANTHER" id="PTHR47637">
    <property type="entry name" value="CHAPERONE SURA"/>
    <property type="match status" value="1"/>
</dbReference>
<comment type="domain">
    <text evidence="7">The PPIase activity resides only in the second parvulin domain. The N-terminal region and the C-terminal tail are necessary and sufficient for the chaperone activity of SurA. The PPIase activity is dispensable for SurA to function as a chaperone. The N-terminal region and the C-terminal tail are also required for porin recognition.</text>
</comment>
<dbReference type="PROSITE" id="PS50198">
    <property type="entry name" value="PPIC_PPIASE_2"/>
    <property type="match status" value="2"/>
</dbReference>
<keyword evidence="1 7" id="KW-0732">Signal</keyword>
<comment type="caution">
    <text evidence="9">The sequence shown here is derived from an EMBL/GenBank/DDBJ whole genome shotgun (WGS) entry which is preliminary data.</text>
</comment>
<proteinExistence type="inferred from homology"/>
<sequence length="425" mass="47389" precursor="true">MNIKSTLLGCCLTASMLLMGTARAETEMLDQVVAIVEDDVVMASELRQRLKQVRETLTSRGVELPPEDVLIRETLDRLILENIQLQKGQRVGVRISDSQLNSAMQRVAAQNGLSLDQFRAALEEQGQSYQAMREQIRREMIIQRVQAGNVNQRIEISEQEADNFLATEEGQKLTQPEYQILHALLAVSPSAPADEISRAETYANKVLAEIRAGSPFETAVSAPGPYAFSGGNLGWRKLDDLPSLFSDVAPALAKGDTELVRSDSGFHLINMADRRGGENMLVSQTRVRHILVKPSEIMTDEQALELVTELKARIEGGEDFADLAREYSDDIGSAQEGGDLGWTSPGQMVPEFEKAMGDTPVGEISSPVRSQFGWHILEVLERRDEDMTATATRNKAMNYLHQRKYDEELDAWLRQIRDEAFVDIK</sequence>
<dbReference type="EC" id="5.2.1.8" evidence="7"/>
<dbReference type="GO" id="GO:0043165">
    <property type="term" value="P:Gram-negative-bacterium-type cell outer membrane assembly"/>
    <property type="evidence" value="ECO:0007669"/>
    <property type="project" value="InterPro"/>
</dbReference>
<comment type="subcellular location">
    <subcellularLocation>
        <location evidence="7">Periplasm</location>
    </subcellularLocation>
    <text evidence="7">Is capable of associating with the outer membrane.</text>
</comment>
<evidence type="ECO:0000313" key="10">
    <source>
        <dbReference type="Proteomes" id="UP000235005"/>
    </source>
</evidence>
<evidence type="ECO:0000313" key="9">
    <source>
        <dbReference type="EMBL" id="PLW68206.1"/>
    </source>
</evidence>
<dbReference type="EMBL" id="PKUS01000018">
    <property type="protein sequence ID" value="PLW68206.1"/>
    <property type="molecule type" value="Genomic_DNA"/>
</dbReference>
<evidence type="ECO:0000256" key="3">
    <source>
        <dbReference type="ARBA" id="ARBA00022764"/>
    </source>
</evidence>